<evidence type="ECO:0000313" key="4">
    <source>
        <dbReference type="Proteomes" id="UP001431449"/>
    </source>
</evidence>
<dbReference type="PANTHER" id="PTHR35812:SF1">
    <property type="entry name" value="LIPOPROTEIN"/>
    <property type="match status" value="1"/>
</dbReference>
<keyword evidence="1" id="KW-0732">Signal</keyword>
<protein>
    <submittedName>
        <fullName evidence="3">DUF1566 domain-containing protein</fullName>
    </submittedName>
</protein>
<accession>A0ABT0GLK6</accession>
<dbReference type="RefSeq" id="WP_248211314.1">
    <property type="nucleotide sequence ID" value="NZ_JALNMH010000017.1"/>
</dbReference>
<keyword evidence="4" id="KW-1185">Reference proteome</keyword>
<reference evidence="3" key="1">
    <citation type="submission" date="2022-04" db="EMBL/GenBank/DDBJ databases">
        <title>Lysobacter sp. CAU 1642 isolated from sea sand.</title>
        <authorList>
            <person name="Kim W."/>
        </authorList>
    </citation>
    <scope>NUCLEOTIDE SEQUENCE</scope>
    <source>
        <strain evidence="3">CAU 1642</strain>
    </source>
</reference>
<gene>
    <name evidence="3" type="ORF">M0G41_17185</name>
</gene>
<dbReference type="InterPro" id="IPR011460">
    <property type="entry name" value="Lcl_C"/>
</dbReference>
<organism evidence="3 4">
    <name type="scientific">Pseudomarimonas salicorniae</name>
    <dbReference type="NCBI Taxonomy" id="2933270"/>
    <lineage>
        <taxon>Bacteria</taxon>
        <taxon>Pseudomonadati</taxon>
        <taxon>Pseudomonadota</taxon>
        <taxon>Gammaproteobacteria</taxon>
        <taxon>Lysobacterales</taxon>
        <taxon>Lysobacteraceae</taxon>
        <taxon>Pseudomarimonas</taxon>
    </lineage>
</organism>
<feature type="domain" description="Lcl C-terminal" evidence="2">
    <location>
        <begin position="97"/>
        <end position="247"/>
    </location>
</feature>
<evidence type="ECO:0000313" key="3">
    <source>
        <dbReference type="EMBL" id="MCK7595396.1"/>
    </source>
</evidence>
<feature type="chain" id="PRO_5045720032" evidence="1">
    <location>
        <begin position="20"/>
        <end position="250"/>
    </location>
</feature>
<evidence type="ECO:0000256" key="1">
    <source>
        <dbReference type="SAM" id="SignalP"/>
    </source>
</evidence>
<sequence>MGRLGWMLALLASAPSVLADSGQIACHNANGLTGTVSASLPDPEAAGFDRQDCTLGSSAAQALGVGFAKGIAARGRDWTKLDGSGAALPDTAASWACLRDNESGLVWEIKTDDGGLRDKDHTYAWRSTDASQNGGNSGPLGSDTCAGTLPAGQCNTEAYVAAVNAAGLCGASDWRMPSIVELDSLSDLGINPRPAINPSLFPNSLSVAYWSATSRASNSNGAWVIVLDGGRREAVTKSGPAAIRLVRSSP</sequence>
<name>A0ABT0GLK6_9GAMM</name>
<evidence type="ECO:0000259" key="2">
    <source>
        <dbReference type="Pfam" id="PF07603"/>
    </source>
</evidence>
<dbReference type="EMBL" id="JALNMH010000017">
    <property type="protein sequence ID" value="MCK7595396.1"/>
    <property type="molecule type" value="Genomic_DNA"/>
</dbReference>
<dbReference type="Proteomes" id="UP001431449">
    <property type="component" value="Unassembled WGS sequence"/>
</dbReference>
<dbReference type="PANTHER" id="PTHR35812">
    <property type="entry name" value="LIPOPROTEIN"/>
    <property type="match status" value="1"/>
</dbReference>
<feature type="signal peptide" evidence="1">
    <location>
        <begin position="1"/>
        <end position="19"/>
    </location>
</feature>
<comment type="caution">
    <text evidence="3">The sequence shown here is derived from an EMBL/GenBank/DDBJ whole genome shotgun (WGS) entry which is preliminary data.</text>
</comment>
<dbReference type="Pfam" id="PF07603">
    <property type="entry name" value="Lcl_C"/>
    <property type="match status" value="1"/>
</dbReference>
<proteinExistence type="predicted"/>